<name>A0A2T2WHE0_9FIRM</name>
<sequence>MTLDAQQEFHVLAQQRRGDPIVLIGSVWAPTPGLAAFYAATTYDEQRWFSLVIVDSGAEIPVIVDQHNIVMREA</sequence>
<comment type="caution">
    <text evidence="1">The sequence shown here is derived from an EMBL/GenBank/DDBJ whole genome shotgun (WGS) entry which is preliminary data.</text>
</comment>
<gene>
    <name evidence="1" type="ORF">C7B45_10070</name>
</gene>
<dbReference type="Gene3D" id="3.10.20.520">
    <property type="entry name" value="Phenylacetic acid degradation B"/>
    <property type="match status" value="1"/>
</dbReference>
<accession>A0A2T2WHE0</accession>
<evidence type="ECO:0000313" key="2">
    <source>
        <dbReference type="Proteomes" id="UP000241848"/>
    </source>
</evidence>
<dbReference type="EMBL" id="PXYV01000030">
    <property type="protein sequence ID" value="PSR21654.1"/>
    <property type="molecule type" value="Genomic_DNA"/>
</dbReference>
<proteinExistence type="predicted"/>
<dbReference type="Proteomes" id="UP000241848">
    <property type="component" value="Unassembled WGS sequence"/>
</dbReference>
<reference evidence="1 2" key="1">
    <citation type="journal article" date="2014" name="BMC Genomics">
        <title>Comparison of environmental and isolate Sulfobacillus genomes reveals diverse carbon, sulfur, nitrogen, and hydrogen metabolisms.</title>
        <authorList>
            <person name="Justice N.B."/>
            <person name="Norman A."/>
            <person name="Brown C.T."/>
            <person name="Singh A."/>
            <person name="Thomas B.C."/>
            <person name="Banfield J.F."/>
        </authorList>
    </citation>
    <scope>NUCLEOTIDE SEQUENCE [LARGE SCALE GENOMIC DNA]</scope>
    <source>
        <strain evidence="1">AMDSBA3</strain>
    </source>
</reference>
<organism evidence="1 2">
    <name type="scientific">Sulfobacillus acidophilus</name>
    <dbReference type="NCBI Taxonomy" id="53633"/>
    <lineage>
        <taxon>Bacteria</taxon>
        <taxon>Bacillati</taxon>
        <taxon>Bacillota</taxon>
        <taxon>Clostridia</taxon>
        <taxon>Eubacteriales</taxon>
        <taxon>Clostridiales Family XVII. Incertae Sedis</taxon>
        <taxon>Sulfobacillus</taxon>
    </lineage>
</organism>
<dbReference type="InterPro" id="IPR038693">
    <property type="entry name" value="PaaB_sf"/>
</dbReference>
<evidence type="ECO:0000313" key="1">
    <source>
        <dbReference type="EMBL" id="PSR21654.1"/>
    </source>
</evidence>
<protein>
    <submittedName>
        <fullName evidence="1">Uncharacterized protein</fullName>
    </submittedName>
</protein>
<dbReference type="AlphaFoldDB" id="A0A2T2WHE0"/>